<keyword evidence="1" id="KW-0812">Transmembrane</keyword>
<evidence type="ECO:0000313" key="2">
    <source>
        <dbReference type="Proteomes" id="UP000813463"/>
    </source>
</evidence>
<gene>
    <name evidence="3" type="primary">LOC110802743</name>
</gene>
<accession>A0A9R0J9F5</accession>
<feature type="transmembrane region" description="Helical" evidence="1">
    <location>
        <begin position="64"/>
        <end position="87"/>
    </location>
</feature>
<keyword evidence="2" id="KW-1185">Reference proteome</keyword>
<evidence type="ECO:0000256" key="1">
    <source>
        <dbReference type="SAM" id="Phobius"/>
    </source>
</evidence>
<dbReference type="GeneID" id="110802743"/>
<reference evidence="2" key="1">
    <citation type="journal article" date="2021" name="Nat. Commun.">
        <title>Genomic analyses provide insights into spinach domestication and the genetic basis of agronomic traits.</title>
        <authorList>
            <person name="Cai X."/>
            <person name="Sun X."/>
            <person name="Xu C."/>
            <person name="Sun H."/>
            <person name="Wang X."/>
            <person name="Ge C."/>
            <person name="Zhang Z."/>
            <person name="Wang Q."/>
            <person name="Fei Z."/>
            <person name="Jiao C."/>
            <person name="Wang Q."/>
        </authorList>
    </citation>
    <scope>NUCLEOTIDE SEQUENCE [LARGE SCALE GENOMIC DNA]</scope>
    <source>
        <strain evidence="2">cv. Varoflay</strain>
    </source>
</reference>
<keyword evidence="1" id="KW-1133">Transmembrane helix</keyword>
<proteinExistence type="predicted"/>
<dbReference type="PANTHER" id="PTHR34781">
    <property type="entry name" value="TRANSMEMBRANE PROTEIN"/>
    <property type="match status" value="1"/>
</dbReference>
<name>A0A9R0J9F5_SPIOL</name>
<dbReference type="AlphaFoldDB" id="A0A9R0J9F5"/>
<organism evidence="2 3">
    <name type="scientific">Spinacia oleracea</name>
    <name type="common">Spinach</name>
    <dbReference type="NCBI Taxonomy" id="3562"/>
    <lineage>
        <taxon>Eukaryota</taxon>
        <taxon>Viridiplantae</taxon>
        <taxon>Streptophyta</taxon>
        <taxon>Embryophyta</taxon>
        <taxon>Tracheophyta</taxon>
        <taxon>Spermatophyta</taxon>
        <taxon>Magnoliopsida</taxon>
        <taxon>eudicotyledons</taxon>
        <taxon>Gunneridae</taxon>
        <taxon>Pentapetalae</taxon>
        <taxon>Caryophyllales</taxon>
        <taxon>Chenopodiaceae</taxon>
        <taxon>Chenopodioideae</taxon>
        <taxon>Anserineae</taxon>
        <taxon>Spinacia</taxon>
    </lineage>
</organism>
<protein>
    <submittedName>
        <fullName evidence="3">Uncharacterized protein isoform X2</fullName>
    </submittedName>
</protein>
<dbReference type="PANTHER" id="PTHR34781:SF2">
    <property type="entry name" value="TRANSMEMBRANE PROTEIN"/>
    <property type="match status" value="1"/>
</dbReference>
<feature type="transmembrane region" description="Helical" evidence="1">
    <location>
        <begin position="93"/>
        <end position="113"/>
    </location>
</feature>
<evidence type="ECO:0000313" key="3">
    <source>
        <dbReference type="RefSeq" id="XP_021863892.1"/>
    </source>
</evidence>
<keyword evidence="1" id="KW-0472">Membrane</keyword>
<dbReference type="RefSeq" id="XP_021863892.1">
    <property type="nucleotide sequence ID" value="XM_022008200.2"/>
</dbReference>
<sequence length="132" mass="14717">MSTNDEDPQTRVLHDLCSMIFNILRCPPTITLPSPATFSPENASSSSIRRNTAQYYPEQISPTAFACLFLGISLILMILGSVAFLIGFILMPWIIGLVLVFYFAGILSNLSYFGRSCLSWAFFPQDVHARKC</sequence>
<dbReference type="Proteomes" id="UP000813463">
    <property type="component" value="Chromosome 3"/>
</dbReference>
<reference evidence="3" key="2">
    <citation type="submission" date="2025-08" db="UniProtKB">
        <authorList>
            <consortium name="RefSeq"/>
        </authorList>
    </citation>
    <scope>IDENTIFICATION</scope>
    <source>
        <tissue evidence="3">Leaf</tissue>
    </source>
</reference>